<reference evidence="1 2" key="1">
    <citation type="journal article" date="2021" name="Front. Microbiol.">
        <title>Comprehensive Comparative Genomics and Phenotyping of Methylobacterium Species.</title>
        <authorList>
            <person name="Alessa O."/>
            <person name="Ogura Y."/>
            <person name="Fujitani Y."/>
            <person name="Takami H."/>
            <person name="Hayashi T."/>
            <person name="Sahin N."/>
            <person name="Tani A."/>
        </authorList>
    </citation>
    <scope>NUCLEOTIDE SEQUENCE [LARGE SCALE GENOMIC DNA]</scope>
    <source>
        <strain evidence="1 2">DSM 23679</strain>
    </source>
</reference>
<protein>
    <recommendedName>
        <fullName evidence="3">Type II toxin-antitoxin system HicA family toxin</fullName>
    </recommendedName>
</protein>
<proteinExistence type="predicted"/>
<name>A0ABQ4QL11_9HYPH</name>
<sequence length="80" mass="9080">MSKRLEAMRAKPMAGWTVSDIMALCAEFDVVCHPPRGGGSHYRIGHRSQFEKLTIPAARPIKGWYIRELVRFIDKVRAAP</sequence>
<comment type="caution">
    <text evidence="1">The sequence shown here is derived from an EMBL/GenBank/DDBJ whole genome shotgun (WGS) entry which is preliminary data.</text>
</comment>
<dbReference type="RefSeq" id="WP_147753719.1">
    <property type="nucleotide sequence ID" value="NZ_BPQG01000054.1"/>
</dbReference>
<evidence type="ECO:0000313" key="1">
    <source>
        <dbReference type="EMBL" id="GJD45744.1"/>
    </source>
</evidence>
<evidence type="ECO:0000313" key="2">
    <source>
        <dbReference type="Proteomes" id="UP001055117"/>
    </source>
</evidence>
<evidence type="ECO:0008006" key="3">
    <source>
        <dbReference type="Google" id="ProtNLM"/>
    </source>
</evidence>
<dbReference type="Proteomes" id="UP001055117">
    <property type="component" value="Unassembled WGS sequence"/>
</dbReference>
<accession>A0ABQ4QL11</accession>
<organism evidence="1 2">
    <name type="scientific">Methylobacterium cerastii</name>
    <dbReference type="NCBI Taxonomy" id="932741"/>
    <lineage>
        <taxon>Bacteria</taxon>
        <taxon>Pseudomonadati</taxon>
        <taxon>Pseudomonadota</taxon>
        <taxon>Alphaproteobacteria</taxon>
        <taxon>Hyphomicrobiales</taxon>
        <taxon>Methylobacteriaceae</taxon>
        <taxon>Methylobacterium</taxon>
    </lineage>
</organism>
<gene>
    <name evidence="1" type="ORF">AFCDBAGC_3621</name>
</gene>
<dbReference type="EMBL" id="BPQG01000054">
    <property type="protein sequence ID" value="GJD45744.1"/>
    <property type="molecule type" value="Genomic_DNA"/>
</dbReference>
<keyword evidence="2" id="KW-1185">Reference proteome</keyword>